<evidence type="ECO:0008006" key="4">
    <source>
        <dbReference type="Google" id="ProtNLM"/>
    </source>
</evidence>
<evidence type="ECO:0000313" key="3">
    <source>
        <dbReference type="Proteomes" id="UP000295361"/>
    </source>
</evidence>
<organism evidence="2 3">
    <name type="scientific">Roseateles toxinivorans</name>
    <dbReference type="NCBI Taxonomy" id="270368"/>
    <lineage>
        <taxon>Bacteria</taxon>
        <taxon>Pseudomonadati</taxon>
        <taxon>Pseudomonadota</taxon>
        <taxon>Betaproteobacteria</taxon>
        <taxon>Burkholderiales</taxon>
        <taxon>Sphaerotilaceae</taxon>
        <taxon>Roseateles</taxon>
    </lineage>
</organism>
<dbReference type="PIRSF" id="PIRSF028477">
    <property type="entry name" value="UCP028477"/>
    <property type="match status" value="1"/>
</dbReference>
<comment type="caution">
    <text evidence="2">The sequence shown here is derived from an EMBL/GenBank/DDBJ whole genome shotgun (WGS) entry which is preliminary data.</text>
</comment>
<dbReference type="Pfam" id="PF09916">
    <property type="entry name" value="DUF2145"/>
    <property type="match status" value="1"/>
</dbReference>
<sequence length="257" mass="28542">MRRHPLLGALLLALCLNAHAGRSCEPKPPSANSVQRALTLAEHTAAKLDASGANVVMLARVGQNLSEYGLRYSHLAFAYREGTQWRVMHKLNQCGTPRAELYRQGLGEFFLDDLYDFEAGLVVLAPDVQARLLPLLRDNAQVARLNTPAYNMLAYPWALTYQQSNQWAIETLAMAQDPGATSRERAQAWLKLKDYQPTTLKISAMKRLGARVTAANIAFDDHPSAKRFSDRIETVTVDSVFAWLPRAGLGEPAQVIR</sequence>
<proteinExistence type="predicted"/>
<evidence type="ECO:0000313" key="2">
    <source>
        <dbReference type="EMBL" id="TDP72741.1"/>
    </source>
</evidence>
<dbReference type="InterPro" id="IPR014547">
    <property type="entry name" value="UCP028477"/>
</dbReference>
<evidence type="ECO:0000256" key="1">
    <source>
        <dbReference type="SAM" id="SignalP"/>
    </source>
</evidence>
<reference evidence="2 3" key="1">
    <citation type="submission" date="2019-03" db="EMBL/GenBank/DDBJ databases">
        <title>Genomic Encyclopedia of Type Strains, Phase IV (KMG-IV): sequencing the most valuable type-strain genomes for metagenomic binning, comparative biology and taxonomic classification.</title>
        <authorList>
            <person name="Goeker M."/>
        </authorList>
    </citation>
    <scope>NUCLEOTIDE SEQUENCE [LARGE SCALE GENOMIC DNA]</scope>
    <source>
        <strain evidence="2 3">DSM 16998</strain>
    </source>
</reference>
<feature type="signal peptide" evidence="1">
    <location>
        <begin position="1"/>
        <end position="20"/>
    </location>
</feature>
<dbReference type="EMBL" id="SNXS01000002">
    <property type="protein sequence ID" value="TDP72741.1"/>
    <property type="molecule type" value="Genomic_DNA"/>
</dbReference>
<dbReference type="RefSeq" id="WP_166651909.1">
    <property type="nucleotide sequence ID" value="NZ_SNXS01000002.1"/>
</dbReference>
<dbReference type="Proteomes" id="UP000295361">
    <property type="component" value="Unassembled WGS sequence"/>
</dbReference>
<dbReference type="AlphaFoldDB" id="A0A4R6QSF2"/>
<keyword evidence="1" id="KW-0732">Signal</keyword>
<protein>
    <recommendedName>
        <fullName evidence="4">DUF2145 domain-containing protein</fullName>
    </recommendedName>
</protein>
<feature type="chain" id="PRO_5020702336" description="DUF2145 domain-containing protein" evidence="1">
    <location>
        <begin position="21"/>
        <end position="257"/>
    </location>
</feature>
<keyword evidence="3" id="KW-1185">Reference proteome</keyword>
<dbReference type="InParanoid" id="A0A4R6QSF2"/>
<accession>A0A4R6QSF2</accession>
<gene>
    <name evidence="2" type="ORF">DES47_102486</name>
</gene>
<name>A0A4R6QSF2_9BURK</name>